<dbReference type="AlphaFoldDB" id="A0AA40FKN5"/>
<accession>A0AA40FKN5</accession>
<proteinExistence type="predicted"/>
<feature type="region of interest" description="Disordered" evidence="1">
    <location>
        <begin position="1"/>
        <end position="22"/>
    </location>
</feature>
<sequence length="60" mass="6512">MRTSIAVSPSERDPTVDSSVEHNTSLPRCLMVVGSGCNNNADGFTNLTIRLPTRPGRRVK</sequence>
<reference evidence="2" key="1">
    <citation type="submission" date="2021-10" db="EMBL/GenBank/DDBJ databases">
        <title>Melipona bicolor Genome sequencing and assembly.</title>
        <authorList>
            <person name="Araujo N.S."/>
            <person name="Arias M.C."/>
        </authorList>
    </citation>
    <scope>NUCLEOTIDE SEQUENCE</scope>
    <source>
        <strain evidence="2">USP_2M_L1-L4_2017</strain>
        <tissue evidence="2">Whole body</tissue>
    </source>
</reference>
<dbReference type="EMBL" id="JAHYIQ010000030">
    <property type="protein sequence ID" value="KAK1120584.1"/>
    <property type="molecule type" value="Genomic_DNA"/>
</dbReference>
<dbReference type="Proteomes" id="UP001177670">
    <property type="component" value="Unassembled WGS sequence"/>
</dbReference>
<name>A0AA40FKN5_9HYME</name>
<evidence type="ECO:0000256" key="1">
    <source>
        <dbReference type="SAM" id="MobiDB-lite"/>
    </source>
</evidence>
<keyword evidence="3" id="KW-1185">Reference proteome</keyword>
<gene>
    <name evidence="2" type="ORF">K0M31_012190</name>
</gene>
<evidence type="ECO:0000313" key="2">
    <source>
        <dbReference type="EMBL" id="KAK1120584.1"/>
    </source>
</evidence>
<evidence type="ECO:0000313" key="3">
    <source>
        <dbReference type="Proteomes" id="UP001177670"/>
    </source>
</evidence>
<protein>
    <submittedName>
        <fullName evidence="2">Uncharacterized protein</fullName>
    </submittedName>
</protein>
<feature type="non-terminal residue" evidence="2">
    <location>
        <position position="60"/>
    </location>
</feature>
<organism evidence="2 3">
    <name type="scientific">Melipona bicolor</name>
    <dbReference type="NCBI Taxonomy" id="60889"/>
    <lineage>
        <taxon>Eukaryota</taxon>
        <taxon>Metazoa</taxon>
        <taxon>Ecdysozoa</taxon>
        <taxon>Arthropoda</taxon>
        <taxon>Hexapoda</taxon>
        <taxon>Insecta</taxon>
        <taxon>Pterygota</taxon>
        <taxon>Neoptera</taxon>
        <taxon>Endopterygota</taxon>
        <taxon>Hymenoptera</taxon>
        <taxon>Apocrita</taxon>
        <taxon>Aculeata</taxon>
        <taxon>Apoidea</taxon>
        <taxon>Anthophila</taxon>
        <taxon>Apidae</taxon>
        <taxon>Melipona</taxon>
    </lineage>
</organism>
<comment type="caution">
    <text evidence="2">The sequence shown here is derived from an EMBL/GenBank/DDBJ whole genome shotgun (WGS) entry which is preliminary data.</text>
</comment>